<feature type="domain" description="BTB" evidence="5">
    <location>
        <begin position="124"/>
        <end position="198"/>
    </location>
</feature>
<dbReference type="Gene3D" id="1.25.40.420">
    <property type="match status" value="1"/>
</dbReference>
<reference evidence="7" key="1">
    <citation type="journal article" date="2014" name="Science">
        <title>Ancient hybridizations among the ancestral genomes of bread wheat.</title>
        <authorList>
            <consortium name="International Wheat Genome Sequencing Consortium,"/>
            <person name="Marcussen T."/>
            <person name="Sandve S.R."/>
            <person name="Heier L."/>
            <person name="Spannagl M."/>
            <person name="Pfeifer M."/>
            <person name="Jakobsen K.S."/>
            <person name="Wulff B.B."/>
            <person name="Steuernagel B."/>
            <person name="Mayer K.F."/>
            <person name="Olsen O.A."/>
        </authorList>
    </citation>
    <scope>NUCLEOTIDE SEQUENCE [LARGE SCALE GENOMIC DNA]</scope>
    <source>
        <strain evidence="7">cv. AL8/78</strain>
    </source>
</reference>
<reference evidence="6" key="4">
    <citation type="submission" date="2019-03" db="UniProtKB">
        <authorList>
            <consortium name="EnsemblPlants"/>
        </authorList>
    </citation>
    <scope>IDENTIFICATION</scope>
</reference>
<dbReference type="EnsemblPlants" id="AET5Gv21140500.14">
    <property type="protein sequence ID" value="AET5Gv21140500.14"/>
    <property type="gene ID" value="AET5Gv21140500"/>
</dbReference>
<reference evidence="6" key="5">
    <citation type="journal article" date="2021" name="G3 (Bethesda)">
        <title>Aegilops tauschii genome assembly Aet v5.0 features greater sequence contiguity and improved annotation.</title>
        <authorList>
            <person name="Wang L."/>
            <person name="Zhu T."/>
            <person name="Rodriguez J.C."/>
            <person name="Deal K.R."/>
            <person name="Dubcovsky J."/>
            <person name="McGuire P.E."/>
            <person name="Lux T."/>
            <person name="Spannagl M."/>
            <person name="Mayer K.F.X."/>
            <person name="Baldrich P."/>
            <person name="Meyers B.C."/>
            <person name="Huo N."/>
            <person name="Gu Y.Q."/>
            <person name="Zhou H."/>
            <person name="Devos K.M."/>
            <person name="Bennetzen J.L."/>
            <person name="Unver T."/>
            <person name="Budak H."/>
            <person name="Gulick P.J."/>
            <person name="Galiba G."/>
            <person name="Kalapos B."/>
            <person name="Nelson D.R."/>
            <person name="Li P."/>
            <person name="You F.M."/>
            <person name="Luo M.C."/>
            <person name="Dvorak J."/>
        </authorList>
    </citation>
    <scope>NUCLEOTIDE SEQUENCE [LARGE SCALE GENOMIC DNA]</scope>
    <source>
        <strain evidence="6">cv. AL8/78</strain>
    </source>
</reference>
<organism evidence="6 7">
    <name type="scientific">Aegilops tauschii subsp. strangulata</name>
    <name type="common">Goatgrass</name>
    <dbReference type="NCBI Taxonomy" id="200361"/>
    <lineage>
        <taxon>Eukaryota</taxon>
        <taxon>Viridiplantae</taxon>
        <taxon>Streptophyta</taxon>
        <taxon>Embryophyta</taxon>
        <taxon>Tracheophyta</taxon>
        <taxon>Spermatophyta</taxon>
        <taxon>Magnoliopsida</taxon>
        <taxon>Liliopsida</taxon>
        <taxon>Poales</taxon>
        <taxon>Poaceae</taxon>
        <taxon>BOP clade</taxon>
        <taxon>Pooideae</taxon>
        <taxon>Triticodae</taxon>
        <taxon>Triticeae</taxon>
        <taxon>Triticinae</taxon>
        <taxon>Aegilops</taxon>
    </lineage>
</organism>
<evidence type="ECO:0000259" key="5">
    <source>
        <dbReference type="PROSITE" id="PS50097"/>
    </source>
</evidence>
<dbReference type="Gene3D" id="3.30.710.10">
    <property type="entry name" value="Potassium Channel Kv1.1, Chain A"/>
    <property type="match status" value="1"/>
</dbReference>
<feature type="region of interest" description="Disordered" evidence="4">
    <location>
        <begin position="87"/>
        <end position="130"/>
    </location>
</feature>
<evidence type="ECO:0000256" key="1">
    <source>
        <dbReference type="ARBA" id="ARBA00002668"/>
    </source>
</evidence>
<dbReference type="InterPro" id="IPR000210">
    <property type="entry name" value="BTB/POZ_dom"/>
</dbReference>
<dbReference type="SUPFAM" id="SSF54695">
    <property type="entry name" value="POZ domain"/>
    <property type="match status" value="1"/>
</dbReference>
<evidence type="ECO:0000256" key="3">
    <source>
        <dbReference type="ARBA" id="ARBA00022786"/>
    </source>
</evidence>
<name>A0A453MDD5_AEGTS</name>
<dbReference type="FunFam" id="3.30.710.10:FF:000106">
    <property type="entry name" value="BTB/POZ domain-containing protein POB1"/>
    <property type="match status" value="1"/>
</dbReference>
<feature type="region of interest" description="Disordered" evidence="4">
    <location>
        <begin position="22"/>
        <end position="64"/>
    </location>
</feature>
<evidence type="ECO:0000313" key="6">
    <source>
        <dbReference type="EnsemblPlants" id="AET5Gv21140500.14"/>
    </source>
</evidence>
<dbReference type="InterPro" id="IPR011333">
    <property type="entry name" value="SKP1/BTB/POZ_sf"/>
</dbReference>
<reference evidence="7" key="2">
    <citation type="journal article" date="2017" name="Nat. Plants">
        <title>The Aegilops tauschii genome reveals multiple impacts of transposons.</title>
        <authorList>
            <person name="Zhao G."/>
            <person name="Zou C."/>
            <person name="Li K."/>
            <person name="Wang K."/>
            <person name="Li T."/>
            <person name="Gao L."/>
            <person name="Zhang X."/>
            <person name="Wang H."/>
            <person name="Yang Z."/>
            <person name="Liu X."/>
            <person name="Jiang W."/>
            <person name="Mao L."/>
            <person name="Kong X."/>
            <person name="Jiao Y."/>
            <person name="Jia J."/>
        </authorList>
    </citation>
    <scope>NUCLEOTIDE SEQUENCE [LARGE SCALE GENOMIC DNA]</scope>
    <source>
        <strain evidence="7">cv. AL8/78</strain>
    </source>
</reference>
<proteinExistence type="predicted"/>
<dbReference type="InterPro" id="IPR045890">
    <property type="entry name" value="POB1-like"/>
</dbReference>
<keyword evidence="3" id="KW-0833">Ubl conjugation pathway</keyword>
<dbReference type="PROSITE" id="PS50097">
    <property type="entry name" value="BTB"/>
    <property type="match status" value="1"/>
</dbReference>
<protein>
    <recommendedName>
        <fullName evidence="5">BTB domain-containing protein</fullName>
    </recommendedName>
</protein>
<dbReference type="PANTHER" id="PTHR46336:SF21">
    <property type="entry name" value="OS02G0260700 PROTEIN"/>
    <property type="match status" value="1"/>
</dbReference>
<evidence type="ECO:0000313" key="7">
    <source>
        <dbReference type="Proteomes" id="UP000015105"/>
    </source>
</evidence>
<dbReference type="GO" id="GO:0005634">
    <property type="term" value="C:nucleus"/>
    <property type="evidence" value="ECO:0007669"/>
    <property type="project" value="TreeGrafter"/>
</dbReference>
<feature type="compositionally biased region" description="Gly residues" evidence="4">
    <location>
        <begin position="50"/>
        <end position="62"/>
    </location>
</feature>
<evidence type="ECO:0000256" key="2">
    <source>
        <dbReference type="ARBA" id="ARBA00004906"/>
    </source>
</evidence>
<dbReference type="STRING" id="200361.A0A453MDD5"/>
<comment type="pathway">
    <text evidence="2">Protein modification; protein ubiquitination.</text>
</comment>
<dbReference type="Pfam" id="PF07707">
    <property type="entry name" value="BACK"/>
    <property type="match status" value="1"/>
</dbReference>
<sequence>KSDTYRWPHFLVFSEKLRRLGYGRPPPGVSSLSLSPARGGGHGHRRRISDGGGGGGGSGDGAGLLARRRGAQLRLRVRFGHLLRQGAADRDRRRRPRAGIFCGGSSANQERRREEQGEKEQSVDSSSMMVGTPVLREKNIHINSAILASRSPFFLKFFSNGMKESDQTNPTIRITDSEENAFMELLSYMYSGKLTTAEPTRLLDILMAADKFEVLSCMRHCSQLLISLPMTTESALLYIDHPCSVSMVNEVRPLIDASKEFLANKYKDFYEFKSELMNISLAGIEAIFSSTDIQVETEDDVYYFMLDWARARYVELEERRKILSSRLLPLVRFSHMTCMTLQEILASTDNDIDREQVTHRIAEALLPKAYPKQLEGALAAEVTTCSRFAERAYEYKPVKLVAFDQPCPQIIVYLDLTRDECSQLFPSGRICPHPFRLLGWGFYLMATCEMDEQSKLCSFGLWLGVAKNMKGSSCFMVDYEFAARKRSSGKFVRKLEGKISTTDETHGCSDLFGIPWSTFIANDNLFINGVLHLRADLRVLLGQPKLQA</sequence>
<dbReference type="Gramene" id="AET5Gv21140500.14">
    <property type="protein sequence ID" value="AET5Gv21140500.14"/>
    <property type="gene ID" value="AET5Gv21140500"/>
</dbReference>
<dbReference type="FunFam" id="1.25.40.420:FF:000008">
    <property type="entry name" value="BTB/POZ domain-containing protein POB1"/>
    <property type="match status" value="1"/>
</dbReference>
<dbReference type="PANTHER" id="PTHR46336">
    <property type="entry name" value="OS02G0260700 PROTEIN"/>
    <property type="match status" value="1"/>
</dbReference>
<accession>A0A453MDD5</accession>
<comment type="function">
    <text evidence="1">May act as a substrate-specific adapter of an E3 ubiquitin-protein ligase complex (CUL3-RBX1-BTB) which mediates the ubiquitination and subsequent proteasomal degradation of target proteins.</text>
</comment>
<dbReference type="Pfam" id="PF00651">
    <property type="entry name" value="BTB"/>
    <property type="match status" value="1"/>
</dbReference>
<evidence type="ECO:0000256" key="4">
    <source>
        <dbReference type="SAM" id="MobiDB-lite"/>
    </source>
</evidence>
<dbReference type="SMART" id="SM00225">
    <property type="entry name" value="BTB"/>
    <property type="match status" value="1"/>
</dbReference>
<keyword evidence="7" id="KW-1185">Reference proteome</keyword>
<dbReference type="InterPro" id="IPR011705">
    <property type="entry name" value="BACK"/>
</dbReference>
<feature type="compositionally biased region" description="Basic and acidic residues" evidence="4">
    <location>
        <begin position="109"/>
        <end position="122"/>
    </location>
</feature>
<dbReference type="AlphaFoldDB" id="A0A453MDD5"/>
<reference evidence="6" key="3">
    <citation type="journal article" date="2017" name="Nature">
        <title>Genome sequence of the progenitor of the wheat D genome Aegilops tauschii.</title>
        <authorList>
            <person name="Luo M.C."/>
            <person name="Gu Y.Q."/>
            <person name="Puiu D."/>
            <person name="Wang H."/>
            <person name="Twardziok S.O."/>
            <person name="Deal K.R."/>
            <person name="Huo N."/>
            <person name="Zhu T."/>
            <person name="Wang L."/>
            <person name="Wang Y."/>
            <person name="McGuire P.E."/>
            <person name="Liu S."/>
            <person name="Long H."/>
            <person name="Ramasamy R.K."/>
            <person name="Rodriguez J.C."/>
            <person name="Van S.L."/>
            <person name="Yuan L."/>
            <person name="Wang Z."/>
            <person name="Xia Z."/>
            <person name="Xiao L."/>
            <person name="Anderson O.D."/>
            <person name="Ouyang S."/>
            <person name="Liang Y."/>
            <person name="Zimin A.V."/>
            <person name="Pertea G."/>
            <person name="Qi P."/>
            <person name="Bennetzen J.L."/>
            <person name="Dai X."/>
            <person name="Dawson M.W."/>
            <person name="Muller H.G."/>
            <person name="Kugler K."/>
            <person name="Rivarola-Duarte L."/>
            <person name="Spannagl M."/>
            <person name="Mayer K.F.X."/>
            <person name="Lu F.H."/>
            <person name="Bevan M.W."/>
            <person name="Leroy P."/>
            <person name="Li P."/>
            <person name="You F.M."/>
            <person name="Sun Q."/>
            <person name="Liu Z."/>
            <person name="Lyons E."/>
            <person name="Wicker T."/>
            <person name="Salzberg S.L."/>
            <person name="Devos K.M."/>
            <person name="Dvorak J."/>
        </authorList>
    </citation>
    <scope>NUCLEOTIDE SEQUENCE [LARGE SCALE GENOMIC DNA]</scope>
    <source>
        <strain evidence="6">cv. AL8/78</strain>
    </source>
</reference>
<dbReference type="SMART" id="SM00875">
    <property type="entry name" value="BACK"/>
    <property type="match status" value="1"/>
</dbReference>
<dbReference type="GO" id="GO:0010114">
    <property type="term" value="P:response to red light"/>
    <property type="evidence" value="ECO:0007669"/>
    <property type="project" value="TreeGrafter"/>
</dbReference>
<dbReference type="Proteomes" id="UP000015105">
    <property type="component" value="Chromosome 5D"/>
</dbReference>
<dbReference type="CDD" id="cd18186">
    <property type="entry name" value="BTB_POZ_ZBTB_KLHL-like"/>
    <property type="match status" value="1"/>
</dbReference>